<dbReference type="InterPro" id="IPR001763">
    <property type="entry name" value="Rhodanese-like_dom"/>
</dbReference>
<dbReference type="GO" id="GO:0016491">
    <property type="term" value="F:oxidoreductase activity"/>
    <property type="evidence" value="ECO:0007669"/>
    <property type="project" value="UniProtKB-KW"/>
</dbReference>
<reference evidence="3" key="1">
    <citation type="submission" date="2018-05" db="EMBL/GenBank/DDBJ databases">
        <authorList>
            <person name="Lanie J.A."/>
            <person name="Ng W.-L."/>
            <person name="Kazmierczak K.M."/>
            <person name="Andrzejewski T.M."/>
            <person name="Davidsen T.M."/>
            <person name="Wayne K.J."/>
            <person name="Tettelin H."/>
            <person name="Glass J.I."/>
            <person name="Rusch D."/>
            <person name="Podicherti R."/>
            <person name="Tsui H.-C.T."/>
            <person name="Winkler M.E."/>
        </authorList>
    </citation>
    <scope>NUCLEOTIDE SEQUENCE</scope>
</reference>
<feature type="non-terminal residue" evidence="3">
    <location>
        <position position="131"/>
    </location>
</feature>
<dbReference type="EMBL" id="UINC01124200">
    <property type="protein sequence ID" value="SVD01182.1"/>
    <property type="molecule type" value="Genomic_DNA"/>
</dbReference>
<dbReference type="InterPro" id="IPR006076">
    <property type="entry name" value="FAD-dep_OxRdtase"/>
</dbReference>
<dbReference type="SUPFAM" id="SSF51905">
    <property type="entry name" value="FAD/NAD(P)-binding domain"/>
    <property type="match status" value="1"/>
</dbReference>
<organism evidence="3">
    <name type="scientific">marine metagenome</name>
    <dbReference type="NCBI Taxonomy" id="408172"/>
    <lineage>
        <taxon>unclassified sequences</taxon>
        <taxon>metagenomes</taxon>
        <taxon>ecological metagenomes</taxon>
    </lineage>
</organism>
<feature type="domain" description="Rhodanese" evidence="2">
    <location>
        <begin position="35"/>
        <end position="79"/>
    </location>
</feature>
<evidence type="ECO:0000256" key="1">
    <source>
        <dbReference type="ARBA" id="ARBA00023002"/>
    </source>
</evidence>
<accession>A0A382RV70</accession>
<dbReference type="Pfam" id="PF01266">
    <property type="entry name" value="DAO"/>
    <property type="match status" value="1"/>
</dbReference>
<name>A0A382RV70_9ZZZZ</name>
<dbReference type="Gene3D" id="3.50.50.60">
    <property type="entry name" value="FAD/NAD(P)-binding domain"/>
    <property type="match status" value="1"/>
</dbReference>
<dbReference type="PANTHER" id="PTHR13847:SF287">
    <property type="entry name" value="FAD-DEPENDENT OXIDOREDUCTASE DOMAIN-CONTAINING PROTEIN 1"/>
    <property type="match status" value="1"/>
</dbReference>
<keyword evidence="1" id="KW-0560">Oxidoreductase</keyword>
<dbReference type="GO" id="GO:0005737">
    <property type="term" value="C:cytoplasm"/>
    <property type="evidence" value="ECO:0007669"/>
    <property type="project" value="TreeGrafter"/>
</dbReference>
<evidence type="ECO:0000313" key="3">
    <source>
        <dbReference type="EMBL" id="SVD01182.1"/>
    </source>
</evidence>
<evidence type="ECO:0000259" key="2">
    <source>
        <dbReference type="PROSITE" id="PS50206"/>
    </source>
</evidence>
<proteinExistence type="predicted"/>
<dbReference type="InterPro" id="IPR036188">
    <property type="entry name" value="FAD/NAD-bd_sf"/>
</dbReference>
<sequence>MTRFNAWNVFKNGFTGQKNWDRQWRDPEPKKEYDIIIVGGGLHGLATAYYLAKNHNKKNIAVLEKGWIGGGNAGRNTTIVRSNYMMPGNHEFYEHSLQLWENLSHELNYNVMFSQRAHVSLFHSPGAKDGA</sequence>
<dbReference type="PROSITE" id="PS50206">
    <property type="entry name" value="RHODANESE_3"/>
    <property type="match status" value="1"/>
</dbReference>
<dbReference type="AlphaFoldDB" id="A0A382RV70"/>
<protein>
    <recommendedName>
        <fullName evidence="2">Rhodanese domain-containing protein</fullName>
    </recommendedName>
</protein>
<dbReference type="PANTHER" id="PTHR13847">
    <property type="entry name" value="SARCOSINE DEHYDROGENASE-RELATED"/>
    <property type="match status" value="1"/>
</dbReference>
<gene>
    <name evidence="3" type="ORF">METZ01_LOCUS354036</name>
</gene>